<evidence type="ECO:0000256" key="1">
    <source>
        <dbReference type="ARBA" id="ARBA00004141"/>
    </source>
</evidence>
<feature type="transmembrane region" description="Helical" evidence="5">
    <location>
        <begin position="363"/>
        <end position="386"/>
    </location>
</feature>
<dbReference type="InterPro" id="IPR011701">
    <property type="entry name" value="MFS"/>
</dbReference>
<feature type="transmembrane region" description="Helical" evidence="5">
    <location>
        <begin position="170"/>
        <end position="190"/>
    </location>
</feature>
<feature type="transmembrane region" description="Helical" evidence="5">
    <location>
        <begin position="143"/>
        <end position="164"/>
    </location>
</feature>
<dbReference type="CDD" id="cd17319">
    <property type="entry name" value="MFS_ExuT_GudP_like"/>
    <property type="match status" value="1"/>
</dbReference>
<dbReference type="RefSeq" id="WP_377062193.1">
    <property type="nucleotide sequence ID" value="NZ_JBHSJJ010000002.1"/>
</dbReference>
<dbReference type="PROSITE" id="PS50850">
    <property type="entry name" value="MFS"/>
    <property type="match status" value="1"/>
</dbReference>
<sequence>MNIVRQKEIWGYRWRIMALLFFATTINYLDRHVLSILAPDLQQLYGWSEIEYGYIVTSFQLAYGIGVILTGKLLDRWGVGLIYALAIAVWSLAGMGHALARSAVGFMVARFFLGLGESANFPAAIKTVAEWFPKKERALATGLFNAGSNVGAIISPLLIPVIALKFGWQWAFIGTGVVGFLWLIAWLYAYRKPEVHPKVSELELNHIHSDQNEASEKQQIPWKKLLTFRSTYVICLARFMTDPVWWFFLYWLPKFFNEQHGINLLTIGPPLVAIYLFADVGSVAGGWFSSHLIKTGMKIHKARMLAMAVCAICVIPVIFAAEVSGLWVSVAILSLATAAHCGWMANMFTLISDFYPKNAVASVVGLSTFAAVLGSMLVASAVGFILETTGSYYPIFFTAGFMYLLAWMVLRLGLKKIELKNLNP</sequence>
<proteinExistence type="predicted"/>
<accession>A0ABV9SXE6</accession>
<evidence type="ECO:0000256" key="5">
    <source>
        <dbReference type="SAM" id="Phobius"/>
    </source>
</evidence>
<evidence type="ECO:0000256" key="3">
    <source>
        <dbReference type="ARBA" id="ARBA00022989"/>
    </source>
</evidence>
<comment type="subcellular location">
    <subcellularLocation>
        <location evidence="1">Membrane</location>
        <topology evidence="1">Multi-pass membrane protein</topology>
    </subcellularLocation>
</comment>
<evidence type="ECO:0000256" key="4">
    <source>
        <dbReference type="ARBA" id="ARBA00023136"/>
    </source>
</evidence>
<dbReference type="SUPFAM" id="SSF103473">
    <property type="entry name" value="MFS general substrate transporter"/>
    <property type="match status" value="1"/>
</dbReference>
<evidence type="ECO:0000259" key="6">
    <source>
        <dbReference type="PROSITE" id="PS50850"/>
    </source>
</evidence>
<dbReference type="PANTHER" id="PTHR11662">
    <property type="entry name" value="SOLUTE CARRIER FAMILY 17"/>
    <property type="match status" value="1"/>
</dbReference>
<comment type="caution">
    <text evidence="7">The sequence shown here is derived from an EMBL/GenBank/DDBJ whole genome shotgun (WGS) entry which is preliminary data.</text>
</comment>
<evidence type="ECO:0000313" key="8">
    <source>
        <dbReference type="Proteomes" id="UP001595818"/>
    </source>
</evidence>
<evidence type="ECO:0000256" key="2">
    <source>
        <dbReference type="ARBA" id="ARBA00022692"/>
    </source>
</evidence>
<dbReference type="InterPro" id="IPR000849">
    <property type="entry name" value="Sugar_P_transporter"/>
</dbReference>
<feature type="transmembrane region" description="Helical" evidence="5">
    <location>
        <begin position="302"/>
        <end position="321"/>
    </location>
</feature>
<organism evidence="7 8">
    <name type="scientific">Negadavirga shengliensis</name>
    <dbReference type="NCBI Taxonomy" id="1389218"/>
    <lineage>
        <taxon>Bacteria</taxon>
        <taxon>Pseudomonadati</taxon>
        <taxon>Bacteroidota</taxon>
        <taxon>Cytophagia</taxon>
        <taxon>Cytophagales</taxon>
        <taxon>Cyclobacteriaceae</taxon>
        <taxon>Negadavirga</taxon>
    </lineage>
</organism>
<gene>
    <name evidence="7" type="ORF">ACFPFU_05165</name>
</gene>
<feature type="transmembrane region" description="Helical" evidence="5">
    <location>
        <begin position="272"/>
        <end position="290"/>
    </location>
</feature>
<keyword evidence="4 5" id="KW-0472">Membrane</keyword>
<dbReference type="PIRSF" id="PIRSF002808">
    <property type="entry name" value="Hexose_phosphate_transp"/>
    <property type="match status" value="1"/>
</dbReference>
<dbReference type="InterPro" id="IPR036259">
    <property type="entry name" value="MFS_trans_sf"/>
</dbReference>
<dbReference type="InterPro" id="IPR020846">
    <property type="entry name" value="MFS_dom"/>
</dbReference>
<keyword evidence="3 5" id="KW-1133">Transmembrane helix</keyword>
<feature type="transmembrane region" description="Helical" evidence="5">
    <location>
        <begin position="12"/>
        <end position="29"/>
    </location>
</feature>
<protein>
    <submittedName>
        <fullName evidence="7">MFS transporter</fullName>
    </submittedName>
</protein>
<dbReference type="Pfam" id="PF07690">
    <property type="entry name" value="MFS_1"/>
    <property type="match status" value="1"/>
</dbReference>
<name>A0ABV9SXE6_9BACT</name>
<dbReference type="Gene3D" id="1.20.1250.20">
    <property type="entry name" value="MFS general substrate transporter like domains"/>
    <property type="match status" value="2"/>
</dbReference>
<dbReference type="PANTHER" id="PTHR11662:SF285">
    <property type="entry name" value="HEXURONATE TRANSPORTER"/>
    <property type="match status" value="1"/>
</dbReference>
<feature type="transmembrane region" description="Helical" evidence="5">
    <location>
        <begin position="232"/>
        <end position="252"/>
    </location>
</feature>
<keyword evidence="8" id="KW-1185">Reference proteome</keyword>
<dbReference type="EMBL" id="JBHSJJ010000002">
    <property type="protein sequence ID" value="MFC4871066.1"/>
    <property type="molecule type" value="Genomic_DNA"/>
</dbReference>
<feature type="transmembrane region" description="Helical" evidence="5">
    <location>
        <begin position="392"/>
        <end position="410"/>
    </location>
</feature>
<keyword evidence="2 5" id="KW-0812">Transmembrane</keyword>
<feature type="transmembrane region" description="Helical" evidence="5">
    <location>
        <begin position="327"/>
        <end position="351"/>
    </location>
</feature>
<reference evidence="8" key="1">
    <citation type="journal article" date="2019" name="Int. J. Syst. Evol. Microbiol.">
        <title>The Global Catalogue of Microorganisms (GCM) 10K type strain sequencing project: providing services to taxonomists for standard genome sequencing and annotation.</title>
        <authorList>
            <consortium name="The Broad Institute Genomics Platform"/>
            <consortium name="The Broad Institute Genome Sequencing Center for Infectious Disease"/>
            <person name="Wu L."/>
            <person name="Ma J."/>
        </authorList>
    </citation>
    <scope>NUCLEOTIDE SEQUENCE [LARGE SCALE GENOMIC DNA]</scope>
    <source>
        <strain evidence="8">CGMCC 4.7466</strain>
    </source>
</reference>
<feature type="domain" description="Major facilitator superfamily (MFS) profile" evidence="6">
    <location>
        <begin position="16"/>
        <end position="418"/>
    </location>
</feature>
<dbReference type="Proteomes" id="UP001595818">
    <property type="component" value="Unassembled WGS sequence"/>
</dbReference>
<feature type="transmembrane region" description="Helical" evidence="5">
    <location>
        <begin position="81"/>
        <end position="100"/>
    </location>
</feature>
<dbReference type="InterPro" id="IPR050382">
    <property type="entry name" value="MFS_Na/Anion_cotransporter"/>
</dbReference>
<evidence type="ECO:0000313" key="7">
    <source>
        <dbReference type="EMBL" id="MFC4871066.1"/>
    </source>
</evidence>